<accession>A0A4V2XXS0</accession>
<protein>
    <submittedName>
        <fullName evidence="1">Uncharacterized protein</fullName>
    </submittedName>
</protein>
<dbReference type="EMBL" id="SMKL01000004">
    <property type="protein sequence ID" value="TDC54375.1"/>
    <property type="molecule type" value="Genomic_DNA"/>
</dbReference>
<gene>
    <name evidence="1" type="ORF">E1212_02740</name>
</gene>
<dbReference type="RefSeq" id="WP_131978758.1">
    <property type="nucleotide sequence ID" value="NZ_SMKL01000004.1"/>
</dbReference>
<reference evidence="1 2" key="1">
    <citation type="submission" date="2019-02" db="EMBL/GenBank/DDBJ databases">
        <title>Draft genome sequences of novel Actinobacteria.</title>
        <authorList>
            <person name="Sahin N."/>
            <person name="Ay H."/>
            <person name="Saygin H."/>
        </authorList>
    </citation>
    <scope>NUCLEOTIDE SEQUENCE [LARGE SCALE GENOMIC DNA]</scope>
    <source>
        <strain evidence="1 2">KC603</strain>
    </source>
</reference>
<dbReference type="Proteomes" id="UP000295621">
    <property type="component" value="Unassembled WGS sequence"/>
</dbReference>
<proteinExistence type="predicted"/>
<dbReference type="OrthoDB" id="5192716at2"/>
<evidence type="ECO:0000313" key="1">
    <source>
        <dbReference type="EMBL" id="TDC54375.1"/>
    </source>
</evidence>
<organism evidence="1 2">
    <name type="scientific">Jiangella ureilytica</name>
    <dbReference type="NCBI Taxonomy" id="2530374"/>
    <lineage>
        <taxon>Bacteria</taxon>
        <taxon>Bacillati</taxon>
        <taxon>Actinomycetota</taxon>
        <taxon>Actinomycetes</taxon>
        <taxon>Jiangellales</taxon>
        <taxon>Jiangellaceae</taxon>
        <taxon>Jiangella</taxon>
    </lineage>
</organism>
<dbReference type="AlphaFoldDB" id="A0A4V2XXS0"/>
<sequence length="100" mass="10385">MPTEREAYLSVSVPVALAASWSSAHEVVIITGAHGAYPSLQMHLTVEQAAELAASLIRSVLASDSDGLSRRLVDAAGEALAHHWRDAIPTAEPASVGVAT</sequence>
<evidence type="ECO:0000313" key="2">
    <source>
        <dbReference type="Proteomes" id="UP000295621"/>
    </source>
</evidence>
<keyword evidence="2" id="KW-1185">Reference proteome</keyword>
<comment type="caution">
    <text evidence="1">The sequence shown here is derived from an EMBL/GenBank/DDBJ whole genome shotgun (WGS) entry which is preliminary data.</text>
</comment>
<name>A0A4V2XXS0_9ACTN</name>